<dbReference type="InterPro" id="IPR004843">
    <property type="entry name" value="Calcineurin-like_PHP"/>
</dbReference>
<reference evidence="2 3" key="1">
    <citation type="submission" date="2020-08" db="EMBL/GenBank/DDBJ databases">
        <title>Genome public.</title>
        <authorList>
            <person name="Liu C."/>
            <person name="Sun Q."/>
        </authorList>
    </citation>
    <scope>NUCLEOTIDE SEQUENCE [LARGE SCALE GENOMIC DNA]</scope>
    <source>
        <strain evidence="2 3">BX4</strain>
    </source>
</reference>
<keyword evidence="3" id="KW-1185">Reference proteome</keyword>
<dbReference type="SUPFAM" id="SSF49265">
    <property type="entry name" value="Fibronectin type III"/>
    <property type="match status" value="1"/>
</dbReference>
<evidence type="ECO:0000313" key="2">
    <source>
        <dbReference type="EMBL" id="MBC5666449.1"/>
    </source>
</evidence>
<accession>A0ABR7EYQ4</accession>
<dbReference type="InterPro" id="IPR029052">
    <property type="entry name" value="Metallo-depent_PP-like"/>
</dbReference>
<dbReference type="RefSeq" id="WP_021953721.1">
    <property type="nucleotide sequence ID" value="NZ_JACOOZ010000001.1"/>
</dbReference>
<dbReference type="CDD" id="cd00063">
    <property type="entry name" value="FN3"/>
    <property type="match status" value="1"/>
</dbReference>
<sequence>MTNNRAFKARFVSLVLIIVLVLGLSSRYPLGALATVTGAAPIDLGVTYNFANFNAASAYGTVKLVTNEKASYDLYWGDGEGNKLKYDNIEFTEFGTITTDEVNNNSEYQGSYRITSPYLVIPEGAKEVLVYKEETKTPYKCDIPESKQFNEGKVSYSFGLMSDVHFNRYNDYSQDDSVPAFNNALKFINDRNIDFVGMTGDLSNQGEDDSYKKFNNAINKYPGMTVYTCMGNHDVSWTGSQEAHVKSFAKQVNTKRTSDKNIRTISSNGVDFVYEKNGDIFIFFSQTRGFYRKNISIVSEQQLNWLEKNLNTYANKNVYLFFHTYFADEKGDATKAVGNLKNPGGYTYDLTYIFGNSDEVRFRKLLNKYPNVTMFSGHSHWAYDQQKYNSNLNIGNINKKATGASLVHIASVSAPRTIEENSTTREENNGLKSQGTIALKYSESTVYLGVDFKEGKYLAYASYLNKDGKKSTPKPALKIAKAKISSVSKAKKLSKKSKKYKVSIRYRKVDNATKYQVQYSTNNKFKKAKTKTVKTNRYTIKGLKKNTRYYIRVRAVGYQFGYKITGSWSATKKVKTGK</sequence>
<dbReference type="PROSITE" id="PS50853">
    <property type="entry name" value="FN3"/>
    <property type="match status" value="1"/>
</dbReference>
<feature type="domain" description="Fibronectin type-III" evidence="1">
    <location>
        <begin position="483"/>
        <end position="578"/>
    </location>
</feature>
<dbReference type="EMBL" id="JACOOZ010000001">
    <property type="protein sequence ID" value="MBC5666449.1"/>
    <property type="molecule type" value="Genomic_DNA"/>
</dbReference>
<evidence type="ECO:0000259" key="1">
    <source>
        <dbReference type="PROSITE" id="PS50853"/>
    </source>
</evidence>
<dbReference type="InterPro" id="IPR013783">
    <property type="entry name" value="Ig-like_fold"/>
</dbReference>
<dbReference type="Pfam" id="PF00041">
    <property type="entry name" value="fn3"/>
    <property type="match status" value="1"/>
</dbReference>
<dbReference type="PANTHER" id="PTHR43143:SF1">
    <property type="entry name" value="SERINE_THREONINE-PROTEIN PHOSPHATASE CPPED1"/>
    <property type="match status" value="1"/>
</dbReference>
<dbReference type="InterPro" id="IPR051918">
    <property type="entry name" value="STPP_CPPED1"/>
</dbReference>
<evidence type="ECO:0000313" key="3">
    <source>
        <dbReference type="Proteomes" id="UP000597877"/>
    </source>
</evidence>
<protein>
    <submittedName>
        <fullName evidence="2">Metallophosphoesterase</fullName>
    </submittedName>
</protein>
<dbReference type="Gene3D" id="3.60.21.10">
    <property type="match status" value="1"/>
</dbReference>
<dbReference type="Gene3D" id="2.60.40.10">
    <property type="entry name" value="Immunoglobulins"/>
    <property type="match status" value="1"/>
</dbReference>
<dbReference type="SUPFAM" id="SSF56300">
    <property type="entry name" value="Metallo-dependent phosphatases"/>
    <property type="match status" value="1"/>
</dbReference>
<dbReference type="PANTHER" id="PTHR43143">
    <property type="entry name" value="METALLOPHOSPHOESTERASE, CALCINEURIN SUPERFAMILY"/>
    <property type="match status" value="1"/>
</dbReference>
<dbReference type="InterPro" id="IPR003961">
    <property type="entry name" value="FN3_dom"/>
</dbReference>
<proteinExistence type="predicted"/>
<organism evidence="2 3">
    <name type="scientific">Eubacterium segne</name>
    <dbReference type="NCBI Taxonomy" id="2763045"/>
    <lineage>
        <taxon>Bacteria</taxon>
        <taxon>Bacillati</taxon>
        <taxon>Bacillota</taxon>
        <taxon>Clostridia</taxon>
        <taxon>Eubacteriales</taxon>
        <taxon>Eubacteriaceae</taxon>
        <taxon>Eubacterium</taxon>
    </lineage>
</organism>
<dbReference type="Pfam" id="PF00149">
    <property type="entry name" value="Metallophos"/>
    <property type="match status" value="1"/>
</dbReference>
<gene>
    <name evidence="2" type="ORF">H8S00_00340</name>
</gene>
<comment type="caution">
    <text evidence="2">The sequence shown here is derived from an EMBL/GenBank/DDBJ whole genome shotgun (WGS) entry which is preliminary data.</text>
</comment>
<name>A0ABR7EYQ4_9FIRM</name>
<dbReference type="Proteomes" id="UP000597877">
    <property type="component" value="Unassembled WGS sequence"/>
</dbReference>
<dbReference type="InterPro" id="IPR036116">
    <property type="entry name" value="FN3_sf"/>
</dbReference>